<evidence type="ECO:0000313" key="2">
    <source>
        <dbReference type="EMBL" id="MBR1368801.1"/>
    </source>
</evidence>
<evidence type="ECO:0000259" key="1">
    <source>
        <dbReference type="Pfam" id="PF01996"/>
    </source>
</evidence>
<accession>A0A8J8B4J1</accession>
<comment type="caution">
    <text evidence="2">The sequence shown here is derived from an EMBL/GenBank/DDBJ whole genome shotgun (WGS) entry which is preliminary data.</text>
</comment>
<dbReference type="Pfam" id="PF01996">
    <property type="entry name" value="F420_ligase"/>
    <property type="match status" value="1"/>
</dbReference>
<dbReference type="RefSeq" id="WP_211530437.1">
    <property type="nucleotide sequence ID" value="NZ_JWHL01000004.1"/>
</dbReference>
<dbReference type="Gene3D" id="3.30.1330.100">
    <property type="entry name" value="CofE-like"/>
    <property type="match status" value="1"/>
</dbReference>
<dbReference type="Proteomes" id="UP000730161">
    <property type="component" value="Unassembled WGS sequence"/>
</dbReference>
<dbReference type="EMBL" id="JWHL01000004">
    <property type="protein sequence ID" value="MBR1368801.1"/>
    <property type="molecule type" value="Genomic_DNA"/>
</dbReference>
<gene>
    <name evidence="2" type="ORF">RJ53_04460</name>
</gene>
<evidence type="ECO:0000313" key="3">
    <source>
        <dbReference type="Proteomes" id="UP000730161"/>
    </source>
</evidence>
<feature type="domain" description="Coenzyme F420:L-glutamate ligase-like" evidence="1">
    <location>
        <begin position="14"/>
        <end position="389"/>
    </location>
</feature>
<dbReference type="OrthoDB" id="74795at2157"/>
<dbReference type="InterPro" id="IPR002847">
    <property type="entry name" value="F420-0_gamma-glut_ligase-dom"/>
</dbReference>
<reference evidence="2" key="1">
    <citation type="submission" date="2014-12" db="EMBL/GenBank/DDBJ databases">
        <authorList>
            <person name="Huang H.-H."/>
            <person name="Chen S.-C."/>
            <person name="Lai M.-C."/>
        </authorList>
    </citation>
    <scope>NUCLEOTIDE SEQUENCE</scope>
    <source>
        <strain evidence="2">K1F9705b</strain>
    </source>
</reference>
<name>A0A8J8B4J1_9EURY</name>
<sequence>MFQLPDYIGPCAFGIKMGVIIPGTDLQEMILQDITRMDADGMLETCDVLAITESIVARAQNNFVSIDDVAAEIRNLLSLTPESRVGVVFPIASRNRFSLILKSIARAVPKGEVIVQLSFPDDEVGNQIIPPDVAIELGEKHEGLIRSGDLPQEFTHPLTGVNYIGLYETIIREAGARPTIFLCNDPARITDFAPDAVIAADIHTREKTRAALSAVIPNCCTLQDICSKGTSLPGSEWGLLGSNMSSEERLKLAPHLADLFACTLQDAILKKTGKHLEIIVYGDGAYKDPSSGIYELADPITTFGATPGIGDSLREGFKMKYMVDMFHAEGRSEEEITKLLEEEYKRAREIHCIECEGTTPRNMKDVLASLADLVSGSADAGTPMILIKGIHNKH</sequence>
<dbReference type="SUPFAM" id="SSF144010">
    <property type="entry name" value="CofE-like"/>
    <property type="match status" value="1"/>
</dbReference>
<organism evidence="2 3">
    <name type="scientific">Methanocalculus chunghsingensis</name>
    <dbReference type="NCBI Taxonomy" id="156457"/>
    <lineage>
        <taxon>Archaea</taxon>
        <taxon>Methanobacteriati</taxon>
        <taxon>Methanobacteriota</taxon>
        <taxon>Stenosarchaea group</taxon>
        <taxon>Methanomicrobia</taxon>
        <taxon>Methanomicrobiales</taxon>
        <taxon>Methanocalculaceae</taxon>
        <taxon>Methanocalculus</taxon>
    </lineage>
</organism>
<proteinExistence type="predicted"/>
<keyword evidence="3" id="KW-1185">Reference proteome</keyword>
<dbReference type="AlphaFoldDB" id="A0A8J8B4J1"/>
<protein>
    <recommendedName>
        <fullName evidence="1">Coenzyme F420:L-glutamate ligase-like domain-containing protein</fullName>
    </recommendedName>
</protein>